<sequence length="381" mass="43044">MKQTIAFYAPLKSPFHVIPSGEQRIAQLFWQACEKAGFNLVWADSLRSYDRSGDVTRQQRLAKLGERRAQRLIQRWQQLPTDQRPVLWLTYHLYHKAPDYIGPFVSQALNIPYVLVEASYAAKQQQGPWAPGLAASVQAIRRANSILSLNPGDIPGLQQVLGESERIHLIKPFINPVIVTENKNQLRQQLAKQWYLPVTSNWLLTVAMLRPRDKQQSYQYLSGILSQLVDLDWYWIVVGDGKARTEIQDYFSGLTERIRWVGALSEQEVTEWLTAADLFIWPAINEALGMVFLEAQAAGLPSIAGAEVGVASLFDQKKPAGILLNTGQPSDFINAIRQLLLDQSGRELLGQRGIQHVAQDHSLHSTSIWLQHHFSALIGKR</sequence>
<reference evidence="1 2" key="1">
    <citation type="submission" date="2022-11" db="EMBL/GenBank/DDBJ databases">
        <title>Spartinivicinus poritis sp. nov., isolated from scleractinian coral Porites lutea.</title>
        <authorList>
            <person name="Zhang G."/>
            <person name="Cai L."/>
            <person name="Wei Q."/>
        </authorList>
    </citation>
    <scope>NUCLEOTIDE SEQUENCE [LARGE SCALE GENOMIC DNA]</scope>
    <source>
        <strain evidence="1 2">A2-2</strain>
    </source>
</reference>
<dbReference type="PANTHER" id="PTHR45947:SF3">
    <property type="entry name" value="SULFOQUINOVOSYL TRANSFERASE SQD2"/>
    <property type="match status" value="1"/>
</dbReference>
<dbReference type="CDD" id="cd03801">
    <property type="entry name" value="GT4_PimA-like"/>
    <property type="match status" value="1"/>
</dbReference>
<gene>
    <name evidence="1" type="ORF">ORQ98_15810</name>
</gene>
<name>A0ABT5UAU1_9GAMM</name>
<dbReference type="SUPFAM" id="SSF53756">
    <property type="entry name" value="UDP-Glycosyltransferase/glycogen phosphorylase"/>
    <property type="match status" value="1"/>
</dbReference>
<organism evidence="1 2">
    <name type="scientific">Spartinivicinus poritis</name>
    <dbReference type="NCBI Taxonomy" id="2994640"/>
    <lineage>
        <taxon>Bacteria</taxon>
        <taxon>Pseudomonadati</taxon>
        <taxon>Pseudomonadota</taxon>
        <taxon>Gammaproteobacteria</taxon>
        <taxon>Oceanospirillales</taxon>
        <taxon>Zooshikellaceae</taxon>
        <taxon>Spartinivicinus</taxon>
    </lineage>
</organism>
<dbReference type="RefSeq" id="WP_274689764.1">
    <property type="nucleotide sequence ID" value="NZ_JAPMOU010000020.1"/>
</dbReference>
<proteinExistence type="predicted"/>
<evidence type="ECO:0000313" key="2">
    <source>
        <dbReference type="Proteomes" id="UP001528823"/>
    </source>
</evidence>
<dbReference type="EMBL" id="JAPMOU010000020">
    <property type="protein sequence ID" value="MDE1463427.1"/>
    <property type="molecule type" value="Genomic_DNA"/>
</dbReference>
<protein>
    <submittedName>
        <fullName evidence="1">Glycosyltransferase family 4 protein</fullName>
    </submittedName>
</protein>
<dbReference type="PANTHER" id="PTHR45947">
    <property type="entry name" value="SULFOQUINOVOSYL TRANSFERASE SQD2"/>
    <property type="match status" value="1"/>
</dbReference>
<dbReference type="Proteomes" id="UP001528823">
    <property type="component" value="Unassembled WGS sequence"/>
</dbReference>
<comment type="caution">
    <text evidence="1">The sequence shown here is derived from an EMBL/GenBank/DDBJ whole genome shotgun (WGS) entry which is preliminary data.</text>
</comment>
<dbReference type="Pfam" id="PF13692">
    <property type="entry name" value="Glyco_trans_1_4"/>
    <property type="match status" value="1"/>
</dbReference>
<dbReference type="InterPro" id="IPR050194">
    <property type="entry name" value="Glycosyltransferase_grp1"/>
</dbReference>
<accession>A0ABT5UAU1</accession>
<dbReference type="Gene3D" id="3.40.50.2000">
    <property type="entry name" value="Glycogen Phosphorylase B"/>
    <property type="match status" value="2"/>
</dbReference>
<keyword evidence="2" id="KW-1185">Reference proteome</keyword>
<evidence type="ECO:0000313" key="1">
    <source>
        <dbReference type="EMBL" id="MDE1463427.1"/>
    </source>
</evidence>